<protein>
    <submittedName>
        <fullName evidence="1">Uncharacterized protein</fullName>
    </submittedName>
</protein>
<sequence>MIHWERLMNMVKLSLIEFYLEAIARSFERNRLEVLAWLRIGMTF</sequence>
<dbReference type="AlphaFoldDB" id="S4NJA5"/>
<keyword evidence="2" id="KW-1185">Reference proteome</keyword>
<accession>S4NJA5</accession>
<proteinExistence type="predicted"/>
<dbReference type="Proteomes" id="UP000016361">
    <property type="component" value="Unassembled WGS sequence"/>
</dbReference>
<dbReference type="EMBL" id="BASH01000007">
    <property type="protein sequence ID" value="GAD17392.1"/>
    <property type="molecule type" value="Genomic_DNA"/>
</dbReference>
<organism evidence="1 2">
    <name type="scientific">Lentilactobacillus otakiensis DSM 19908 = JCM 15040</name>
    <dbReference type="NCBI Taxonomy" id="1423780"/>
    <lineage>
        <taxon>Bacteria</taxon>
        <taxon>Bacillati</taxon>
        <taxon>Bacillota</taxon>
        <taxon>Bacilli</taxon>
        <taxon>Lactobacillales</taxon>
        <taxon>Lactobacillaceae</taxon>
        <taxon>Lentilactobacillus</taxon>
    </lineage>
</organism>
<evidence type="ECO:0000313" key="2">
    <source>
        <dbReference type="Proteomes" id="UP000016361"/>
    </source>
</evidence>
<name>S4NJA5_9LACO</name>
<gene>
    <name evidence="1" type="ORF">LOT_1930</name>
</gene>
<evidence type="ECO:0000313" key="1">
    <source>
        <dbReference type="EMBL" id="GAD17392.1"/>
    </source>
</evidence>
<comment type="caution">
    <text evidence="1">The sequence shown here is derived from an EMBL/GenBank/DDBJ whole genome shotgun (WGS) entry which is preliminary data.</text>
</comment>
<reference evidence="2" key="1">
    <citation type="journal article" date="2013" name="Genome Announc.">
        <title>Draft Genome Sequence of D-Branched-Chain Amino Acid Producer Lactobacillus otakiensis JCM 15040T, Isolated from a Traditional Japanese Pickle.</title>
        <authorList>
            <person name="Doi K."/>
            <person name="Mori K."/>
            <person name="Mutaguchi Y."/>
            <person name="Tashiro K."/>
            <person name="Fujino Y."/>
            <person name="Ohmori T."/>
            <person name="Kuhara S."/>
            <person name="Ohshima T."/>
        </authorList>
    </citation>
    <scope>NUCLEOTIDE SEQUENCE [LARGE SCALE GENOMIC DNA]</scope>
    <source>
        <strain evidence="2">JCM 15040</strain>
    </source>
</reference>